<evidence type="ECO:0000256" key="1">
    <source>
        <dbReference type="RuleBase" id="RU004508"/>
    </source>
</evidence>
<sequence length="373" mass="41937">MKAVQRITLASPVLNGNERKYVLDCIDTGWISANGKYVTEFEKQFAEFCGTKHALTCANGTVALHLPLLAYGIGQGDEIIIPTFTYIATANAVKYCGATPVLVDCEKDSWNMDPKKIEEKITSKTKGIIVVHLYGHPADMGPIMEIAKKHNLFVIEDAAEAHGAEYKGQVIGSIGDVATFSFFGNKVISTGEGGMVTTNNSELAERMKLLRGQAMDPHKRYWFNEVGYNYRMTNIQAALGLGQLENIEWHLGQRRRVAAQYIDSLAQYNDLFTLQPEMPWAKHTYWMISILLSDKIKASRDEIMSLLDADGIETRPLFYPMHQMPPYFEEDANYPVADRVSSRGFNIPTNATLTDEEIEYICSRLVFHCRNNL</sequence>
<evidence type="ECO:0000313" key="3">
    <source>
        <dbReference type="Proteomes" id="UP001597262"/>
    </source>
</evidence>
<comment type="caution">
    <text evidence="2">The sequence shown here is derived from an EMBL/GenBank/DDBJ whole genome shotgun (WGS) entry which is preliminary data.</text>
</comment>
<gene>
    <name evidence="2" type="ORF">ACFQ3W_24360</name>
</gene>
<dbReference type="InterPro" id="IPR015424">
    <property type="entry name" value="PyrdxlP-dep_Trfase"/>
</dbReference>
<reference evidence="3" key="1">
    <citation type="journal article" date="2019" name="Int. J. Syst. Evol. Microbiol.">
        <title>The Global Catalogue of Microorganisms (GCM) 10K type strain sequencing project: providing services to taxonomists for standard genome sequencing and annotation.</title>
        <authorList>
            <consortium name="The Broad Institute Genomics Platform"/>
            <consortium name="The Broad Institute Genome Sequencing Center for Infectious Disease"/>
            <person name="Wu L."/>
            <person name="Ma J."/>
        </authorList>
    </citation>
    <scope>NUCLEOTIDE SEQUENCE [LARGE SCALE GENOMIC DNA]</scope>
    <source>
        <strain evidence="3">CCUG 59189</strain>
    </source>
</reference>
<dbReference type="Gene3D" id="3.90.1150.10">
    <property type="entry name" value="Aspartate Aminotransferase, domain 1"/>
    <property type="match status" value="1"/>
</dbReference>
<proteinExistence type="inferred from homology"/>
<accession>A0ABW3S3N5</accession>
<dbReference type="EMBL" id="JBHTLM010000030">
    <property type="protein sequence ID" value="MFD1179407.1"/>
    <property type="molecule type" value="Genomic_DNA"/>
</dbReference>
<dbReference type="CDD" id="cd00616">
    <property type="entry name" value="AHBA_syn"/>
    <property type="match status" value="1"/>
</dbReference>
<dbReference type="PANTHER" id="PTHR30244">
    <property type="entry name" value="TRANSAMINASE"/>
    <property type="match status" value="1"/>
</dbReference>
<dbReference type="PIRSF" id="PIRSF000390">
    <property type="entry name" value="PLP_StrS"/>
    <property type="match status" value="1"/>
</dbReference>
<evidence type="ECO:0000313" key="2">
    <source>
        <dbReference type="EMBL" id="MFD1179407.1"/>
    </source>
</evidence>
<dbReference type="SUPFAM" id="SSF53383">
    <property type="entry name" value="PLP-dependent transferases"/>
    <property type="match status" value="1"/>
</dbReference>
<dbReference type="GO" id="GO:0008483">
    <property type="term" value="F:transaminase activity"/>
    <property type="evidence" value="ECO:0007669"/>
    <property type="project" value="UniProtKB-KW"/>
</dbReference>
<dbReference type="PANTHER" id="PTHR30244:SF34">
    <property type="entry name" value="DTDP-4-AMINO-4,6-DIDEOXYGALACTOSE TRANSAMINASE"/>
    <property type="match status" value="1"/>
</dbReference>
<dbReference type="InterPro" id="IPR000653">
    <property type="entry name" value="DegT/StrS_aminotransferase"/>
</dbReference>
<dbReference type="RefSeq" id="WP_379321830.1">
    <property type="nucleotide sequence ID" value="NZ_JBHTLM010000030.1"/>
</dbReference>
<keyword evidence="3" id="KW-1185">Reference proteome</keyword>
<comment type="similarity">
    <text evidence="1">Belongs to the DegT/DnrJ/EryC1 family.</text>
</comment>
<dbReference type="InterPro" id="IPR015421">
    <property type="entry name" value="PyrdxlP-dep_Trfase_major"/>
</dbReference>
<dbReference type="Proteomes" id="UP001597262">
    <property type="component" value="Unassembled WGS sequence"/>
</dbReference>
<keyword evidence="2" id="KW-0808">Transferase</keyword>
<protein>
    <submittedName>
        <fullName evidence="2">DegT/DnrJ/EryC1/StrS family aminotransferase</fullName>
    </submittedName>
</protein>
<dbReference type="Pfam" id="PF01041">
    <property type="entry name" value="DegT_DnrJ_EryC1"/>
    <property type="match status" value="1"/>
</dbReference>
<dbReference type="Gene3D" id="3.40.640.10">
    <property type="entry name" value="Type I PLP-dependent aspartate aminotransferase-like (Major domain)"/>
    <property type="match status" value="1"/>
</dbReference>
<name>A0ABW3S3N5_9BACL</name>
<keyword evidence="2" id="KW-0032">Aminotransferase</keyword>
<keyword evidence="1" id="KW-0663">Pyridoxal phosphate</keyword>
<organism evidence="2 3">
    <name type="scientific">Paenibacillus puldeungensis</name>
    <dbReference type="NCBI Taxonomy" id="696536"/>
    <lineage>
        <taxon>Bacteria</taxon>
        <taxon>Bacillati</taxon>
        <taxon>Bacillota</taxon>
        <taxon>Bacilli</taxon>
        <taxon>Bacillales</taxon>
        <taxon>Paenibacillaceae</taxon>
        <taxon>Paenibacillus</taxon>
    </lineage>
</organism>
<dbReference type="InterPro" id="IPR015422">
    <property type="entry name" value="PyrdxlP-dep_Trfase_small"/>
</dbReference>